<dbReference type="Pfam" id="PF04116">
    <property type="entry name" value="FA_hydroxylase"/>
    <property type="match status" value="1"/>
</dbReference>
<dbReference type="GO" id="GO:0005506">
    <property type="term" value="F:iron ion binding"/>
    <property type="evidence" value="ECO:0007669"/>
    <property type="project" value="InterPro"/>
</dbReference>
<keyword evidence="3 7" id="KW-1133">Transmembrane helix</keyword>
<evidence type="ECO:0000256" key="1">
    <source>
        <dbReference type="ARBA" id="ARBA00004127"/>
    </source>
</evidence>
<dbReference type="PANTHER" id="PTHR21624:SF1">
    <property type="entry name" value="ALKYLGLYCEROL MONOOXYGENASE"/>
    <property type="match status" value="1"/>
</dbReference>
<evidence type="ECO:0000259" key="8">
    <source>
        <dbReference type="Pfam" id="PF04116"/>
    </source>
</evidence>
<dbReference type="GO" id="GO:0016020">
    <property type="term" value="C:membrane"/>
    <property type="evidence" value="ECO:0007669"/>
    <property type="project" value="GOC"/>
</dbReference>
<dbReference type="GO" id="GO:0012505">
    <property type="term" value="C:endomembrane system"/>
    <property type="evidence" value="ECO:0007669"/>
    <property type="project" value="UniProtKB-SubCell"/>
</dbReference>
<dbReference type="InterPro" id="IPR051689">
    <property type="entry name" value="Sterol_desaturase/TMEM195"/>
</dbReference>
<feature type="transmembrane region" description="Helical" evidence="7">
    <location>
        <begin position="69"/>
        <end position="93"/>
    </location>
</feature>
<sequence>MALAETSLTLEGADRRRTVMGRTAVVLGLLVYATLLAAAWWAVVHLLPDQITLQAFGRTKVVGDVHNRIVTGIGLVAAILPTALWIEALVVGWERSSVRALIFNPTQSMRTDLAVLVLGQGHVLELVGKVMMLGASMISGLVIRDWIAARTGFAVDPSGLPLALQVVIYFYVYTFFDYWTHRLDHTRFFWPIHRYHHSAEDFCVVTSARQHPATFSAIFVINLPLAILGATPSVMIFVSVVVTTVGFLIHSQLQSDWGWVGRWVIQSPLHHRLHHKLDMTYPTGHFAMAPIWDRLFGTWYGGARRDLVIGVSQPYRHGFWIVPDLLRDYWHFWSGFVIKRTD</sequence>
<dbReference type="EMBL" id="JAGSGD010000001">
    <property type="protein sequence ID" value="MBR7621011.1"/>
    <property type="molecule type" value="Genomic_DNA"/>
</dbReference>
<evidence type="ECO:0000256" key="4">
    <source>
        <dbReference type="ARBA" id="ARBA00023002"/>
    </source>
</evidence>
<comment type="caution">
    <text evidence="9">The sequence shown here is derived from an EMBL/GenBank/DDBJ whole genome shotgun (WGS) entry which is preliminary data.</text>
</comment>
<evidence type="ECO:0000256" key="5">
    <source>
        <dbReference type="ARBA" id="ARBA00023098"/>
    </source>
</evidence>
<evidence type="ECO:0000313" key="9">
    <source>
        <dbReference type="EMBL" id="MBR7621011.1"/>
    </source>
</evidence>
<feature type="transmembrane region" description="Helical" evidence="7">
    <location>
        <begin position="24"/>
        <end position="48"/>
    </location>
</feature>
<gene>
    <name evidence="9" type="ORF">JKL49_16575</name>
</gene>
<evidence type="ECO:0000256" key="6">
    <source>
        <dbReference type="ARBA" id="ARBA00023136"/>
    </source>
</evidence>
<comment type="subcellular location">
    <subcellularLocation>
        <location evidence="1">Endomembrane system</location>
        <topology evidence="1">Multi-pass membrane protein</topology>
    </subcellularLocation>
</comment>
<evidence type="ECO:0000256" key="3">
    <source>
        <dbReference type="ARBA" id="ARBA00022989"/>
    </source>
</evidence>
<feature type="domain" description="Fatty acid hydroxylase" evidence="8">
    <location>
        <begin position="166"/>
        <end position="298"/>
    </location>
</feature>
<dbReference type="GO" id="GO:0050479">
    <property type="term" value="F:glyceryl-ether monooxygenase activity"/>
    <property type="evidence" value="ECO:0007669"/>
    <property type="project" value="TreeGrafter"/>
</dbReference>
<keyword evidence="10" id="KW-1185">Reference proteome</keyword>
<keyword evidence="6 7" id="KW-0472">Membrane</keyword>
<name>A0A941D500_9CAUL</name>
<organism evidence="9 10">
    <name type="scientific">Phenylobacterium glaciei</name>
    <dbReference type="NCBI Taxonomy" id="2803784"/>
    <lineage>
        <taxon>Bacteria</taxon>
        <taxon>Pseudomonadati</taxon>
        <taxon>Pseudomonadota</taxon>
        <taxon>Alphaproteobacteria</taxon>
        <taxon>Caulobacterales</taxon>
        <taxon>Caulobacteraceae</taxon>
        <taxon>Phenylobacterium</taxon>
    </lineage>
</organism>
<accession>A0A941D500</accession>
<reference evidence="9" key="1">
    <citation type="submission" date="2021-04" db="EMBL/GenBank/DDBJ databases">
        <title>Draft genome assembly of strain Phenylobacterium sp. 20VBR1 using MiniION and Illumina platforms.</title>
        <authorList>
            <person name="Thomas F.A."/>
            <person name="Krishnan K.P."/>
            <person name="Sinha R.K."/>
        </authorList>
    </citation>
    <scope>NUCLEOTIDE SEQUENCE</scope>
    <source>
        <strain evidence="9">20VBR1</strain>
    </source>
</reference>
<dbReference type="Proteomes" id="UP000622580">
    <property type="component" value="Unassembled WGS sequence"/>
</dbReference>
<evidence type="ECO:0000313" key="10">
    <source>
        <dbReference type="Proteomes" id="UP000622580"/>
    </source>
</evidence>
<feature type="transmembrane region" description="Helical" evidence="7">
    <location>
        <begin position="225"/>
        <end position="249"/>
    </location>
</feature>
<proteinExistence type="predicted"/>
<dbReference type="RefSeq" id="WP_215341817.1">
    <property type="nucleotide sequence ID" value="NZ_JAGSGD010000001.1"/>
</dbReference>
<dbReference type="GO" id="GO:0006643">
    <property type="term" value="P:membrane lipid metabolic process"/>
    <property type="evidence" value="ECO:0007669"/>
    <property type="project" value="TreeGrafter"/>
</dbReference>
<evidence type="ECO:0000256" key="2">
    <source>
        <dbReference type="ARBA" id="ARBA00022692"/>
    </source>
</evidence>
<keyword evidence="4" id="KW-0560">Oxidoreductase</keyword>
<protein>
    <submittedName>
        <fullName evidence="9">Sterol desaturase family protein</fullName>
    </submittedName>
</protein>
<feature type="transmembrane region" description="Helical" evidence="7">
    <location>
        <begin position="159"/>
        <end position="176"/>
    </location>
</feature>
<evidence type="ECO:0000256" key="7">
    <source>
        <dbReference type="SAM" id="Phobius"/>
    </source>
</evidence>
<keyword evidence="5" id="KW-0443">Lipid metabolism</keyword>
<dbReference type="GO" id="GO:0008610">
    <property type="term" value="P:lipid biosynthetic process"/>
    <property type="evidence" value="ECO:0007669"/>
    <property type="project" value="InterPro"/>
</dbReference>
<dbReference type="PANTHER" id="PTHR21624">
    <property type="entry name" value="STEROL DESATURASE-RELATED PROTEIN"/>
    <property type="match status" value="1"/>
</dbReference>
<keyword evidence="2 7" id="KW-0812">Transmembrane</keyword>
<dbReference type="AlphaFoldDB" id="A0A941D500"/>
<dbReference type="InterPro" id="IPR006694">
    <property type="entry name" value="Fatty_acid_hydroxylase"/>
</dbReference>